<name>A0AAN5CYF0_9BILA</name>
<keyword evidence="2" id="KW-1185">Reference proteome</keyword>
<sequence>LAVTFGYGTNCGDLNVSEKVELVVLMRKVLSITTMKPRDLSSLLNNVFQTEIFTHKLSTFALIENMINTRLFHSLLTHYH</sequence>
<proteinExistence type="predicted"/>
<evidence type="ECO:0000313" key="2">
    <source>
        <dbReference type="Proteomes" id="UP001328107"/>
    </source>
</evidence>
<evidence type="ECO:0000313" key="1">
    <source>
        <dbReference type="EMBL" id="GMR52969.1"/>
    </source>
</evidence>
<accession>A0AAN5CYF0</accession>
<feature type="non-terminal residue" evidence="1">
    <location>
        <position position="80"/>
    </location>
</feature>
<protein>
    <submittedName>
        <fullName evidence="1">Uncharacterized protein</fullName>
    </submittedName>
</protein>
<gene>
    <name evidence="1" type="ORF">PMAYCL1PPCAC_23164</name>
</gene>
<comment type="caution">
    <text evidence="1">The sequence shown here is derived from an EMBL/GenBank/DDBJ whole genome shotgun (WGS) entry which is preliminary data.</text>
</comment>
<dbReference type="Proteomes" id="UP001328107">
    <property type="component" value="Unassembled WGS sequence"/>
</dbReference>
<organism evidence="1 2">
    <name type="scientific">Pristionchus mayeri</name>
    <dbReference type="NCBI Taxonomy" id="1317129"/>
    <lineage>
        <taxon>Eukaryota</taxon>
        <taxon>Metazoa</taxon>
        <taxon>Ecdysozoa</taxon>
        <taxon>Nematoda</taxon>
        <taxon>Chromadorea</taxon>
        <taxon>Rhabditida</taxon>
        <taxon>Rhabditina</taxon>
        <taxon>Diplogasteromorpha</taxon>
        <taxon>Diplogasteroidea</taxon>
        <taxon>Neodiplogasteridae</taxon>
        <taxon>Pristionchus</taxon>
    </lineage>
</organism>
<feature type="non-terminal residue" evidence="1">
    <location>
        <position position="1"/>
    </location>
</feature>
<reference evidence="2" key="1">
    <citation type="submission" date="2022-10" db="EMBL/GenBank/DDBJ databases">
        <title>Genome assembly of Pristionchus species.</title>
        <authorList>
            <person name="Yoshida K."/>
            <person name="Sommer R.J."/>
        </authorList>
    </citation>
    <scope>NUCLEOTIDE SEQUENCE [LARGE SCALE GENOMIC DNA]</scope>
    <source>
        <strain evidence="2">RS5460</strain>
    </source>
</reference>
<dbReference type="EMBL" id="BTRK01000005">
    <property type="protein sequence ID" value="GMR52969.1"/>
    <property type="molecule type" value="Genomic_DNA"/>
</dbReference>
<dbReference type="AlphaFoldDB" id="A0AAN5CYF0"/>